<gene>
    <name evidence="3" type="ORF">SAMN05660226_02604</name>
</gene>
<feature type="domain" description="Peptidoglycan beta-N-acetylmuramidase NamZ N-terminal" evidence="1">
    <location>
        <begin position="79"/>
        <end position="277"/>
    </location>
</feature>
<dbReference type="STRING" id="623280.SAMN05660226_02604"/>
<dbReference type="Proteomes" id="UP000190541">
    <property type="component" value="Unassembled WGS sequence"/>
</dbReference>
<dbReference type="GO" id="GO:0033922">
    <property type="term" value="F:peptidoglycan beta-N-acetylmuramidase activity"/>
    <property type="evidence" value="ECO:0007669"/>
    <property type="project" value="InterPro"/>
</dbReference>
<dbReference type="Pfam" id="PF07075">
    <property type="entry name" value="NamZ_N"/>
    <property type="match status" value="1"/>
</dbReference>
<dbReference type="InterPro" id="IPR008302">
    <property type="entry name" value="NamZ"/>
</dbReference>
<dbReference type="PANTHER" id="PTHR42915">
    <property type="entry name" value="HYPOTHETICAL 460 KDA PROTEIN IN FEUA-SIGW INTERGENIC REGION [PRECURSOR]"/>
    <property type="match status" value="1"/>
</dbReference>
<dbReference type="InterPro" id="IPR048503">
    <property type="entry name" value="NamZ_C"/>
</dbReference>
<evidence type="ECO:0000259" key="2">
    <source>
        <dbReference type="Pfam" id="PF20732"/>
    </source>
</evidence>
<dbReference type="PIRSF" id="PIRSF016719">
    <property type="entry name" value="UCP016719"/>
    <property type="match status" value="1"/>
</dbReference>
<dbReference type="InterPro" id="IPR048502">
    <property type="entry name" value="NamZ_N"/>
</dbReference>
<evidence type="ECO:0000313" key="3">
    <source>
        <dbReference type="EMBL" id="SKB67997.1"/>
    </source>
</evidence>
<accession>A0A1T5D8R0</accession>
<dbReference type="Pfam" id="PF20732">
    <property type="entry name" value="NamZ_C"/>
    <property type="match status" value="1"/>
</dbReference>
<dbReference type="Gene3D" id="3.90.1150.140">
    <property type="match status" value="1"/>
</dbReference>
<sequence>MNKQELNRSEINNINVQIMKIQVLLWVMALFFIAQSCSSSTSKQQAETGSESVLAVEDSIITGAAQTEAYVPYLQGKRVGLTINHTSTIGGKLSMDSLLALGVQIVRGFGPEHGFRGDASAGAKINDEVDEKTGVPLVSLYGKKYKPTKADLAGIDVMIFDMQDVGVRFYTYLSTLHYIMEACAENDIELLILDRPNPNDGYVDGPILEKGYESFIGMHPIPIVHGLTFGEYAAMINDQGWLANGITCKINVIPMLNYYHGKPYTLPIPPSPNLNTQQAILLYPSTCLFEGTDISEGRGTMHAFSMVGSPRLKGKYDFSFTPESIPGMSENPKHLDKACYGLDLRSYDTDVFKETGRINLSWLKELYEAYPDKDLFFRDSFKRLAGNDKLAQQIRDGVSVEDIQQSWEPGLSAYKELRKKYLLYN</sequence>
<reference evidence="3 4" key="1">
    <citation type="submission" date="2017-02" db="EMBL/GenBank/DDBJ databases">
        <authorList>
            <person name="Peterson S.W."/>
        </authorList>
    </citation>
    <scope>NUCLEOTIDE SEQUENCE [LARGE SCALE GENOMIC DNA]</scope>
    <source>
        <strain evidence="3 4">DSM 22899</strain>
    </source>
</reference>
<evidence type="ECO:0000259" key="1">
    <source>
        <dbReference type="Pfam" id="PF07075"/>
    </source>
</evidence>
<keyword evidence="4" id="KW-1185">Reference proteome</keyword>
<proteinExistence type="predicted"/>
<evidence type="ECO:0000313" key="4">
    <source>
        <dbReference type="Proteomes" id="UP000190541"/>
    </source>
</evidence>
<organism evidence="3 4">
    <name type="scientific">Parapedobacter luteus</name>
    <dbReference type="NCBI Taxonomy" id="623280"/>
    <lineage>
        <taxon>Bacteria</taxon>
        <taxon>Pseudomonadati</taxon>
        <taxon>Bacteroidota</taxon>
        <taxon>Sphingobacteriia</taxon>
        <taxon>Sphingobacteriales</taxon>
        <taxon>Sphingobacteriaceae</taxon>
        <taxon>Parapedobacter</taxon>
    </lineage>
</organism>
<feature type="domain" description="Peptidoglycan beta-N-acetylmuramidase NamZ C-terminal" evidence="2">
    <location>
        <begin position="281"/>
        <end position="424"/>
    </location>
</feature>
<protein>
    <submittedName>
        <fullName evidence="3">Uncharacterized conserved protein YbbC, DUF1343 family</fullName>
    </submittedName>
</protein>
<dbReference type="PANTHER" id="PTHR42915:SF1">
    <property type="entry name" value="PEPTIDOGLYCAN BETA-N-ACETYLMURAMIDASE NAMZ"/>
    <property type="match status" value="1"/>
</dbReference>
<dbReference type="Gene3D" id="3.40.50.12170">
    <property type="entry name" value="Uncharacterised protein PF07075, DUF1343"/>
    <property type="match status" value="1"/>
</dbReference>
<dbReference type="AlphaFoldDB" id="A0A1T5D8R0"/>
<dbReference type="EMBL" id="FUYS01000006">
    <property type="protein sequence ID" value="SKB67997.1"/>
    <property type="molecule type" value="Genomic_DNA"/>
</dbReference>
<name>A0A1T5D8R0_9SPHI</name>